<evidence type="ECO:0000313" key="13">
    <source>
        <dbReference type="Proteomes" id="UP000610203"/>
    </source>
</evidence>
<reference evidence="13" key="1">
    <citation type="journal article" date="2019" name="Int. J. Syst. Evol. Microbiol.">
        <title>The Global Catalogue of Microorganisms (GCM) 10K type strain sequencing project: providing services to taxonomists for standard genome sequencing and annotation.</title>
        <authorList>
            <consortium name="The Broad Institute Genomics Platform"/>
            <consortium name="The Broad Institute Genome Sequencing Center for Infectious Disease"/>
            <person name="Wu L."/>
            <person name="Ma J."/>
        </authorList>
    </citation>
    <scope>NUCLEOTIDE SEQUENCE [LARGE SCALE GENOMIC DNA]</scope>
    <source>
        <strain evidence="13">KCTC 42280</strain>
    </source>
</reference>
<dbReference type="RefSeq" id="WP_189583816.1">
    <property type="nucleotide sequence ID" value="NZ_BMZR01000002.1"/>
</dbReference>
<dbReference type="EC" id="1.3.1.104" evidence="9"/>
<dbReference type="PANTHER" id="PTHR43981">
    <property type="entry name" value="ENOYL-[ACYL-CARRIER-PROTEIN] REDUCTASE, MITOCHONDRIAL"/>
    <property type="match status" value="1"/>
</dbReference>
<keyword evidence="3" id="KW-0276">Fatty acid metabolism</keyword>
<evidence type="ECO:0000256" key="8">
    <source>
        <dbReference type="ARBA" id="ARBA00023160"/>
    </source>
</evidence>
<dbReference type="InterPro" id="IPR011032">
    <property type="entry name" value="GroES-like_sf"/>
</dbReference>
<dbReference type="InterPro" id="IPR036291">
    <property type="entry name" value="NAD(P)-bd_dom_sf"/>
</dbReference>
<gene>
    <name evidence="12" type="primary">mecR</name>
    <name evidence="12" type="ORF">GCM10016272_14240</name>
</gene>
<comment type="caution">
    <text evidence="12">The sequence shown here is derived from an EMBL/GenBank/DDBJ whole genome shotgun (WGS) entry which is preliminary data.</text>
</comment>
<dbReference type="SUPFAM" id="SSF50129">
    <property type="entry name" value="GroES-like"/>
    <property type="match status" value="1"/>
</dbReference>
<dbReference type="InterPro" id="IPR020843">
    <property type="entry name" value="ER"/>
</dbReference>
<proteinExistence type="inferred from homology"/>
<evidence type="ECO:0000256" key="10">
    <source>
        <dbReference type="ARBA" id="ARBA00048843"/>
    </source>
</evidence>
<keyword evidence="6" id="KW-0560">Oxidoreductase</keyword>
<feature type="domain" description="Enoyl reductase (ER)" evidence="11">
    <location>
        <begin position="11"/>
        <end position="323"/>
    </location>
</feature>
<dbReference type="EMBL" id="BMZR01000002">
    <property type="protein sequence ID" value="GHD31778.1"/>
    <property type="molecule type" value="Genomic_DNA"/>
</dbReference>
<keyword evidence="5" id="KW-0809">Transit peptide</keyword>
<dbReference type="Pfam" id="PF08240">
    <property type="entry name" value="ADH_N"/>
    <property type="match status" value="1"/>
</dbReference>
<evidence type="ECO:0000256" key="4">
    <source>
        <dbReference type="ARBA" id="ARBA00022857"/>
    </source>
</evidence>
<keyword evidence="2" id="KW-0444">Lipid biosynthesis</keyword>
<dbReference type="InterPro" id="IPR013149">
    <property type="entry name" value="ADH-like_C"/>
</dbReference>
<dbReference type="Proteomes" id="UP000610203">
    <property type="component" value="Unassembled WGS sequence"/>
</dbReference>
<evidence type="ECO:0000256" key="1">
    <source>
        <dbReference type="ARBA" id="ARBA00010371"/>
    </source>
</evidence>
<evidence type="ECO:0000313" key="12">
    <source>
        <dbReference type="EMBL" id="GHD31778.1"/>
    </source>
</evidence>
<evidence type="ECO:0000256" key="6">
    <source>
        <dbReference type="ARBA" id="ARBA00023002"/>
    </source>
</evidence>
<protein>
    <recommendedName>
        <fullName evidence="9">enoyl-[acyl-carrier-protein] reductase</fullName>
        <ecNumber evidence="9">1.3.1.104</ecNumber>
    </recommendedName>
</protein>
<dbReference type="CDD" id="cd08292">
    <property type="entry name" value="ETR_like_2"/>
    <property type="match status" value="1"/>
</dbReference>
<dbReference type="PANTHER" id="PTHR43981:SF2">
    <property type="entry name" value="ENOYL-[ACYL-CARRIER-PROTEIN] REDUCTASE, MITOCHONDRIAL"/>
    <property type="match status" value="1"/>
</dbReference>
<sequence>MRSVTYNEFGKPSDVLTITDSPMPEPKENEVRIKTILSSIHNHDLITIQGQYGTKPKLPALAGSEAVGTIDAIGTSVKGMQAGQRVVVTGVEGTWAEYFTAPASSVIPIPDAIDDEMAAQLIAMPMSALMLIEFLELEKGQWVIQNAANGAVGESLAMLAAERGINTINVVRSKESANELTEIGITENNVVSDDDWKDQVRQLIGDAKISGAVDSVGGQSGGDLLSLLGHGGIIAAVGAMSGQPLALNPTHLIFKQATLKGFWGGALMQKMDADNKSRLIKELIERAASGKLKLPTGGIYTLDNINEAVSGKVQSGKKGKVLIKP</sequence>
<name>A0ABQ3GS55_9GAMM</name>
<evidence type="ECO:0000259" key="11">
    <source>
        <dbReference type="SMART" id="SM00829"/>
    </source>
</evidence>
<accession>A0ABQ3GS55</accession>
<keyword evidence="13" id="KW-1185">Reference proteome</keyword>
<dbReference type="Gene3D" id="3.40.50.720">
    <property type="entry name" value="NAD(P)-binding Rossmann-like Domain"/>
    <property type="match status" value="1"/>
</dbReference>
<dbReference type="InterPro" id="IPR051034">
    <property type="entry name" value="Mito_Enoyl-ACP_Reductase"/>
</dbReference>
<keyword evidence="7" id="KW-0443">Lipid metabolism</keyword>
<evidence type="ECO:0000256" key="9">
    <source>
        <dbReference type="ARBA" id="ARBA00038963"/>
    </source>
</evidence>
<organism evidence="12 13">
    <name type="scientific">Psychrobacter glaciei</name>
    <dbReference type="NCBI Taxonomy" id="619771"/>
    <lineage>
        <taxon>Bacteria</taxon>
        <taxon>Pseudomonadati</taxon>
        <taxon>Pseudomonadota</taxon>
        <taxon>Gammaproteobacteria</taxon>
        <taxon>Moraxellales</taxon>
        <taxon>Moraxellaceae</taxon>
        <taxon>Psychrobacter</taxon>
    </lineage>
</organism>
<evidence type="ECO:0000256" key="7">
    <source>
        <dbReference type="ARBA" id="ARBA00023098"/>
    </source>
</evidence>
<evidence type="ECO:0000256" key="2">
    <source>
        <dbReference type="ARBA" id="ARBA00022516"/>
    </source>
</evidence>
<dbReference type="SMART" id="SM00829">
    <property type="entry name" value="PKS_ER"/>
    <property type="match status" value="1"/>
</dbReference>
<comment type="catalytic activity">
    <reaction evidence="10">
        <text>a 2,3-saturated acyl-[ACP] + NADP(+) = a (2E)-enoyl-[ACP] + NADPH + H(+)</text>
        <dbReference type="Rhea" id="RHEA:22564"/>
        <dbReference type="Rhea" id="RHEA-COMP:9925"/>
        <dbReference type="Rhea" id="RHEA-COMP:9926"/>
        <dbReference type="ChEBI" id="CHEBI:15378"/>
        <dbReference type="ChEBI" id="CHEBI:57783"/>
        <dbReference type="ChEBI" id="CHEBI:58349"/>
        <dbReference type="ChEBI" id="CHEBI:78784"/>
        <dbReference type="ChEBI" id="CHEBI:78785"/>
        <dbReference type="EC" id="1.3.1.104"/>
    </reaction>
</comment>
<comment type="similarity">
    <text evidence="1">Belongs to the zinc-containing alcohol dehydrogenase family. Quinone oxidoreductase subfamily.</text>
</comment>
<dbReference type="SUPFAM" id="SSF51735">
    <property type="entry name" value="NAD(P)-binding Rossmann-fold domains"/>
    <property type="match status" value="1"/>
</dbReference>
<evidence type="ECO:0000256" key="5">
    <source>
        <dbReference type="ARBA" id="ARBA00022946"/>
    </source>
</evidence>
<keyword evidence="8" id="KW-0275">Fatty acid biosynthesis</keyword>
<dbReference type="Gene3D" id="3.90.180.10">
    <property type="entry name" value="Medium-chain alcohol dehydrogenases, catalytic domain"/>
    <property type="match status" value="1"/>
</dbReference>
<keyword evidence="4" id="KW-0521">NADP</keyword>
<dbReference type="Pfam" id="PF00107">
    <property type="entry name" value="ADH_zinc_N"/>
    <property type="match status" value="1"/>
</dbReference>
<evidence type="ECO:0000256" key="3">
    <source>
        <dbReference type="ARBA" id="ARBA00022832"/>
    </source>
</evidence>
<dbReference type="InterPro" id="IPR013154">
    <property type="entry name" value="ADH-like_N"/>
</dbReference>